<feature type="region of interest" description="Disordered" evidence="1">
    <location>
        <begin position="85"/>
        <end position="109"/>
    </location>
</feature>
<dbReference type="AlphaFoldDB" id="X1PMD7"/>
<evidence type="ECO:0000256" key="1">
    <source>
        <dbReference type="SAM" id="MobiDB-lite"/>
    </source>
</evidence>
<reference evidence="2" key="1">
    <citation type="journal article" date="2014" name="Front. Microbiol.">
        <title>High frequency of phylogenetically diverse reductive dehalogenase-homologous genes in deep subseafloor sedimentary metagenomes.</title>
        <authorList>
            <person name="Kawai M."/>
            <person name="Futagami T."/>
            <person name="Toyoda A."/>
            <person name="Takaki Y."/>
            <person name="Nishi S."/>
            <person name="Hori S."/>
            <person name="Arai W."/>
            <person name="Tsubouchi T."/>
            <person name="Morono Y."/>
            <person name="Uchiyama I."/>
            <person name="Ito T."/>
            <person name="Fujiyama A."/>
            <person name="Inagaki F."/>
            <person name="Takami H."/>
        </authorList>
    </citation>
    <scope>NUCLEOTIDE SEQUENCE</scope>
    <source>
        <strain evidence="2">Expedition CK06-06</strain>
    </source>
</reference>
<dbReference type="EMBL" id="BARV01024046">
    <property type="protein sequence ID" value="GAI43696.1"/>
    <property type="molecule type" value="Genomic_DNA"/>
</dbReference>
<evidence type="ECO:0000313" key="2">
    <source>
        <dbReference type="EMBL" id="GAI43696.1"/>
    </source>
</evidence>
<comment type="caution">
    <text evidence="2">The sequence shown here is derived from an EMBL/GenBank/DDBJ whole genome shotgun (WGS) entry which is preliminary data.</text>
</comment>
<feature type="non-terminal residue" evidence="2">
    <location>
        <position position="1"/>
    </location>
</feature>
<gene>
    <name evidence="2" type="ORF">S06H3_39327</name>
</gene>
<sequence length="109" mass="12238">QGLDSVEKYKKQFGIKVKSIVVGNPTKVVTHKKIMQCTLPQTMTVEVMMGTVETETTLIGLSQDGKKWYFVDALLYKQKDSKDKLPELSPDLVIPPMKQPVMKPADSKN</sequence>
<proteinExistence type="predicted"/>
<protein>
    <submittedName>
        <fullName evidence="2">Uncharacterized protein</fullName>
    </submittedName>
</protein>
<accession>X1PMD7</accession>
<name>X1PMD7_9ZZZZ</name>
<organism evidence="2">
    <name type="scientific">marine sediment metagenome</name>
    <dbReference type="NCBI Taxonomy" id="412755"/>
    <lineage>
        <taxon>unclassified sequences</taxon>
        <taxon>metagenomes</taxon>
        <taxon>ecological metagenomes</taxon>
    </lineage>
</organism>